<evidence type="ECO:0000256" key="5">
    <source>
        <dbReference type="ARBA" id="ARBA00023014"/>
    </source>
</evidence>
<dbReference type="PANTHER" id="PTHR13184">
    <property type="entry name" value="37S RIBOSOMAL PROTEIN S22"/>
    <property type="match status" value="1"/>
</dbReference>
<accession>E4YEL4</accession>
<sequence>MMNDLVGFQFMNKVQKENFRSAARKFEQYWKHRRIARAPLNEEQAEKKYNEAFLATQIGPKRRKNIDALLQDSSLKAVVGPAEQLEEISESKTVNALAQHSKKVFNEMRDLEETHKAIIYDIVISKVWAKTGMMKSYAATYKILNEMKNCGMEPRTMLDFGCGAGPSLWAANELFKETLEEYTGVDKSLDQLRMARYVVTGGHPERDTPGIRFKKTLPDGIAGSKEQYNIVMCSQTLGDLPDRKTRIAAIDKMWNKVHYEGGVLVIIESGSIAGHEIVQEARSHLIDNMKNSFVVAPCGHNAPCGLFRKAEGPMANSRRLEKPELDFFPRCSFPVRYERPHWAFTKGQDDGNQRTMVVESFNYIVVGKNVNQLPPALQAPRIIGKVGVSGKALETTSVVICVNGKPVPLGLSKARDGDEIVLQASRSHVGETFPVKEIENWQPAQDGLPTII</sequence>
<evidence type="ECO:0000256" key="7">
    <source>
        <dbReference type="ARBA" id="ARBA00045681"/>
    </source>
</evidence>
<dbReference type="PANTHER" id="PTHR13184:SF5">
    <property type="entry name" value="METHYLTRANSFERASE-LIKE PROTEIN 17, MITOCHONDRIAL"/>
    <property type="match status" value="1"/>
</dbReference>
<dbReference type="InterPro" id="IPR029063">
    <property type="entry name" value="SAM-dependent_MTases_sf"/>
</dbReference>
<keyword evidence="3" id="KW-0809">Transit peptide</keyword>
<keyword evidence="4" id="KW-0408">Iron</keyword>
<evidence type="ECO:0000256" key="6">
    <source>
        <dbReference type="ARBA" id="ARBA00023128"/>
    </source>
</evidence>
<reference evidence="8" key="1">
    <citation type="journal article" date="2010" name="Science">
        <title>Plasticity of animal genome architecture unmasked by rapid evolution of a pelagic tunicate.</title>
        <authorList>
            <person name="Denoeud F."/>
            <person name="Henriet S."/>
            <person name="Mungpakdee S."/>
            <person name="Aury J.M."/>
            <person name="Da Silva C."/>
            <person name="Brinkmann H."/>
            <person name="Mikhaleva J."/>
            <person name="Olsen L.C."/>
            <person name="Jubin C."/>
            <person name="Canestro C."/>
            <person name="Bouquet J.M."/>
            <person name="Danks G."/>
            <person name="Poulain J."/>
            <person name="Campsteijn C."/>
            <person name="Adamski M."/>
            <person name="Cross I."/>
            <person name="Yadetie F."/>
            <person name="Muffato M."/>
            <person name="Louis A."/>
            <person name="Butcher S."/>
            <person name="Tsagkogeorga G."/>
            <person name="Konrad A."/>
            <person name="Singh S."/>
            <person name="Jensen M.F."/>
            <person name="Cong E.H."/>
            <person name="Eikeseth-Otteraa H."/>
            <person name="Noel B."/>
            <person name="Anthouard V."/>
            <person name="Porcel B.M."/>
            <person name="Kachouri-Lafond R."/>
            <person name="Nishino A."/>
            <person name="Ugolini M."/>
            <person name="Chourrout P."/>
            <person name="Nishida H."/>
            <person name="Aasland R."/>
            <person name="Huzurbazar S."/>
            <person name="Westhof E."/>
            <person name="Delsuc F."/>
            <person name="Lehrach H."/>
            <person name="Reinhardt R."/>
            <person name="Weissenbach J."/>
            <person name="Roy S.W."/>
            <person name="Artiguenave F."/>
            <person name="Postlethwait J.H."/>
            <person name="Manak J.R."/>
            <person name="Thompson E.M."/>
            <person name="Jaillon O."/>
            <person name="Du Pasquier L."/>
            <person name="Boudinot P."/>
            <person name="Liberles D.A."/>
            <person name="Volff J.N."/>
            <person name="Philippe H."/>
            <person name="Lenhard B."/>
            <person name="Roest Crollius H."/>
            <person name="Wincker P."/>
            <person name="Chourrout D."/>
        </authorList>
    </citation>
    <scope>NUCLEOTIDE SEQUENCE [LARGE SCALE GENOMIC DNA]</scope>
</reference>
<dbReference type="CDD" id="cd02440">
    <property type="entry name" value="AdoMet_MTases"/>
    <property type="match status" value="1"/>
</dbReference>
<dbReference type="SUPFAM" id="SSF53335">
    <property type="entry name" value="S-adenosyl-L-methionine-dependent methyltransferases"/>
    <property type="match status" value="1"/>
</dbReference>
<evidence type="ECO:0008006" key="9">
    <source>
        <dbReference type="Google" id="ProtNLM"/>
    </source>
</evidence>
<dbReference type="InterPro" id="IPR015324">
    <property type="entry name" value="Ribosomal_Rsm22-like"/>
</dbReference>
<dbReference type="Gene3D" id="3.40.50.150">
    <property type="entry name" value="Vaccinia Virus protein VP39"/>
    <property type="match status" value="1"/>
</dbReference>
<evidence type="ECO:0000256" key="1">
    <source>
        <dbReference type="ARBA" id="ARBA00004173"/>
    </source>
</evidence>
<protein>
    <recommendedName>
        <fullName evidence="9">Methyltransferase domain-containing protein</fullName>
    </recommendedName>
</protein>
<dbReference type="GO" id="GO:0051536">
    <property type="term" value="F:iron-sulfur cluster binding"/>
    <property type="evidence" value="ECO:0007669"/>
    <property type="project" value="UniProtKB-KW"/>
</dbReference>
<dbReference type="GO" id="GO:0003735">
    <property type="term" value="F:structural constituent of ribosome"/>
    <property type="evidence" value="ECO:0007669"/>
    <property type="project" value="TreeGrafter"/>
</dbReference>
<comment type="function">
    <text evidence="7">Mitochondrial ribosome (mitoribosome) assembly factor. Binds at the interface of the head and body domains of the mitochondrial small ribosomal subunit (mt-SSU), occluding the mRNA channel and preventing compaction of the head domain towards the body. Probable inactive methyltransferase: retains the characteristic folding and ability to bind S-adenosyl-L-methionine, but it probably lost its methyltransferase activity.</text>
</comment>
<dbReference type="GO" id="GO:0046872">
    <property type="term" value="F:metal ion binding"/>
    <property type="evidence" value="ECO:0007669"/>
    <property type="project" value="UniProtKB-KW"/>
</dbReference>
<dbReference type="GO" id="GO:0008168">
    <property type="term" value="F:methyltransferase activity"/>
    <property type="evidence" value="ECO:0007669"/>
    <property type="project" value="InterPro"/>
</dbReference>
<dbReference type="GO" id="GO:0006412">
    <property type="term" value="P:translation"/>
    <property type="evidence" value="ECO:0007669"/>
    <property type="project" value="InterPro"/>
</dbReference>
<evidence type="ECO:0000256" key="4">
    <source>
        <dbReference type="ARBA" id="ARBA00023004"/>
    </source>
</evidence>
<keyword evidence="2" id="KW-0479">Metal-binding</keyword>
<dbReference type="Proteomes" id="UP000011014">
    <property type="component" value="Unassembled WGS sequence"/>
</dbReference>
<evidence type="ECO:0000256" key="3">
    <source>
        <dbReference type="ARBA" id="ARBA00022946"/>
    </source>
</evidence>
<gene>
    <name evidence="8" type="ORF">GSOID_T00021927001</name>
</gene>
<name>E4YEL4_OIKDI</name>
<keyword evidence="6" id="KW-0496">Mitochondrion</keyword>
<comment type="subcellular location">
    <subcellularLocation>
        <location evidence="1">Mitochondrion</location>
    </subcellularLocation>
</comment>
<dbReference type="EMBL" id="FN654462">
    <property type="protein sequence ID" value="CBY33951.1"/>
    <property type="molecule type" value="Genomic_DNA"/>
</dbReference>
<dbReference type="GO" id="GO:0005763">
    <property type="term" value="C:mitochondrial small ribosomal subunit"/>
    <property type="evidence" value="ECO:0007669"/>
    <property type="project" value="TreeGrafter"/>
</dbReference>
<organism evidence="8">
    <name type="scientific">Oikopleura dioica</name>
    <name type="common">Tunicate</name>
    <dbReference type="NCBI Taxonomy" id="34765"/>
    <lineage>
        <taxon>Eukaryota</taxon>
        <taxon>Metazoa</taxon>
        <taxon>Chordata</taxon>
        <taxon>Tunicata</taxon>
        <taxon>Appendicularia</taxon>
        <taxon>Copelata</taxon>
        <taxon>Oikopleuridae</taxon>
        <taxon>Oikopleura</taxon>
    </lineage>
</organism>
<evidence type="ECO:0000256" key="2">
    <source>
        <dbReference type="ARBA" id="ARBA00022723"/>
    </source>
</evidence>
<evidence type="ECO:0000313" key="8">
    <source>
        <dbReference type="EMBL" id="CBY33951.1"/>
    </source>
</evidence>
<dbReference type="AlphaFoldDB" id="E4YEL4"/>
<dbReference type="InterPro" id="IPR052571">
    <property type="entry name" value="Mt_RNA_Methyltransferase"/>
</dbReference>
<proteinExistence type="predicted"/>
<dbReference type="Pfam" id="PF09243">
    <property type="entry name" value="Rsm22"/>
    <property type="match status" value="1"/>
</dbReference>
<keyword evidence="5" id="KW-0411">Iron-sulfur</keyword>